<dbReference type="InterPro" id="IPR036236">
    <property type="entry name" value="Znf_C2H2_sf"/>
</dbReference>
<dbReference type="GO" id="GO:0000981">
    <property type="term" value="F:DNA-binding transcription factor activity, RNA polymerase II-specific"/>
    <property type="evidence" value="ECO:0007669"/>
    <property type="project" value="TreeGrafter"/>
</dbReference>
<evidence type="ECO:0000256" key="4">
    <source>
        <dbReference type="PROSITE-ProRule" id="PRU00042"/>
    </source>
</evidence>
<proteinExistence type="predicted"/>
<feature type="domain" description="C2H2-type" evidence="6">
    <location>
        <begin position="300"/>
        <end position="327"/>
    </location>
</feature>
<reference evidence="7" key="1">
    <citation type="submission" date="2022-07" db="EMBL/GenBank/DDBJ databases">
        <title>Phylogenomic reconstructions and comparative analyses of Kickxellomycotina fungi.</title>
        <authorList>
            <person name="Reynolds N.K."/>
            <person name="Stajich J.E."/>
            <person name="Barry K."/>
            <person name="Grigoriev I.V."/>
            <person name="Crous P."/>
            <person name="Smith M.E."/>
        </authorList>
    </citation>
    <scope>NUCLEOTIDE SEQUENCE</scope>
    <source>
        <strain evidence="7">NRRL 1565</strain>
    </source>
</reference>
<evidence type="ECO:0000313" key="8">
    <source>
        <dbReference type="Proteomes" id="UP001140094"/>
    </source>
</evidence>
<dbReference type="Pfam" id="PF13912">
    <property type="entry name" value="zf-C2H2_6"/>
    <property type="match status" value="2"/>
</dbReference>
<keyword evidence="1" id="KW-0479">Metal-binding</keyword>
<dbReference type="PROSITE" id="PS50157">
    <property type="entry name" value="ZINC_FINGER_C2H2_2"/>
    <property type="match status" value="3"/>
</dbReference>
<organism evidence="7 8">
    <name type="scientific">Coemansia guatemalensis</name>
    <dbReference type="NCBI Taxonomy" id="2761395"/>
    <lineage>
        <taxon>Eukaryota</taxon>
        <taxon>Fungi</taxon>
        <taxon>Fungi incertae sedis</taxon>
        <taxon>Zoopagomycota</taxon>
        <taxon>Kickxellomycotina</taxon>
        <taxon>Kickxellomycetes</taxon>
        <taxon>Kickxellales</taxon>
        <taxon>Kickxellaceae</taxon>
        <taxon>Coemansia</taxon>
    </lineage>
</organism>
<feature type="region of interest" description="Disordered" evidence="5">
    <location>
        <begin position="237"/>
        <end position="294"/>
    </location>
</feature>
<dbReference type="SUPFAM" id="SSF57667">
    <property type="entry name" value="beta-beta-alpha zinc fingers"/>
    <property type="match status" value="2"/>
</dbReference>
<dbReference type="Pfam" id="PF00096">
    <property type="entry name" value="zf-C2H2"/>
    <property type="match status" value="1"/>
</dbReference>
<feature type="domain" description="C2H2-type" evidence="6">
    <location>
        <begin position="360"/>
        <end position="388"/>
    </location>
</feature>
<evidence type="ECO:0000256" key="3">
    <source>
        <dbReference type="ARBA" id="ARBA00022833"/>
    </source>
</evidence>
<keyword evidence="3" id="KW-0862">Zinc</keyword>
<dbReference type="Gene3D" id="3.30.160.60">
    <property type="entry name" value="Classic Zinc Finger"/>
    <property type="match status" value="2"/>
</dbReference>
<dbReference type="SMART" id="SM00355">
    <property type="entry name" value="ZnF_C2H2"/>
    <property type="match status" value="3"/>
</dbReference>
<accession>A0A9W8HSI5</accession>
<gene>
    <name evidence="7" type="ORF">H4R20_004878</name>
</gene>
<dbReference type="PANTHER" id="PTHR23235:SF120">
    <property type="entry name" value="KRUPPEL-LIKE FACTOR 15"/>
    <property type="match status" value="1"/>
</dbReference>
<protein>
    <recommendedName>
        <fullName evidence="6">C2H2-type domain-containing protein</fullName>
    </recommendedName>
</protein>
<evidence type="ECO:0000256" key="5">
    <source>
        <dbReference type="SAM" id="MobiDB-lite"/>
    </source>
</evidence>
<evidence type="ECO:0000256" key="2">
    <source>
        <dbReference type="ARBA" id="ARBA00022771"/>
    </source>
</evidence>
<dbReference type="OrthoDB" id="8922241at2759"/>
<evidence type="ECO:0000256" key="1">
    <source>
        <dbReference type="ARBA" id="ARBA00022723"/>
    </source>
</evidence>
<dbReference type="AlphaFoldDB" id="A0A9W8HSI5"/>
<name>A0A9W8HSI5_9FUNG</name>
<feature type="domain" description="C2H2-type" evidence="6">
    <location>
        <begin position="332"/>
        <end position="359"/>
    </location>
</feature>
<feature type="compositionally biased region" description="Low complexity" evidence="5">
    <location>
        <begin position="255"/>
        <end position="272"/>
    </location>
</feature>
<comment type="caution">
    <text evidence="7">The sequence shown here is derived from an EMBL/GenBank/DDBJ whole genome shotgun (WGS) entry which is preliminary data.</text>
</comment>
<dbReference type="PROSITE" id="PS00028">
    <property type="entry name" value="ZINC_FINGER_C2H2_1"/>
    <property type="match status" value="3"/>
</dbReference>
<dbReference type="PANTHER" id="PTHR23235">
    <property type="entry name" value="KRUEPPEL-LIKE TRANSCRIPTION FACTOR"/>
    <property type="match status" value="1"/>
</dbReference>
<evidence type="ECO:0000313" key="7">
    <source>
        <dbReference type="EMBL" id="KAJ2798286.1"/>
    </source>
</evidence>
<dbReference type="Proteomes" id="UP001140094">
    <property type="component" value="Unassembled WGS sequence"/>
</dbReference>
<keyword evidence="2 4" id="KW-0863">Zinc-finger</keyword>
<keyword evidence="8" id="KW-1185">Reference proteome</keyword>
<evidence type="ECO:0000259" key="6">
    <source>
        <dbReference type="PROSITE" id="PS50157"/>
    </source>
</evidence>
<dbReference type="GO" id="GO:0008270">
    <property type="term" value="F:zinc ion binding"/>
    <property type="evidence" value="ECO:0007669"/>
    <property type="project" value="UniProtKB-KW"/>
</dbReference>
<dbReference type="InterPro" id="IPR013087">
    <property type="entry name" value="Znf_C2H2_type"/>
</dbReference>
<dbReference type="EMBL" id="JANBUO010001435">
    <property type="protein sequence ID" value="KAJ2798286.1"/>
    <property type="molecule type" value="Genomic_DNA"/>
</dbReference>
<dbReference type="FunFam" id="3.30.160.60:FF:000086">
    <property type="entry name" value="transcription factor E4F1 isoform X1"/>
    <property type="match status" value="1"/>
</dbReference>
<sequence length="393" mass="42251">MLFDSFFAEDYYSPERQLQMEPFNNTNHSVLPTGLVHAHTTPACSITHTPSATLSFASVPSTPALPASFFGGATTALDSALFSSAYQSYLNTPSLAYMSPGTNGAALSCDSMRGDAMLFAPLDEIRSKENQALLTDELLIQLSASDPDLRQTLVHALINRINPSITYTPVADPAASLSVPAQAQASNSSVLSPQQISASEPLLSVQTSPEDDLLLSLLSPQVDDSSRAVATMLAPGDVFMTPPLPAASSETREQASPTASVSSTATAAGSPAHRGSKRAHDDGDAADSAPRKQPATGRQFFCDVCNRGFTRQYNMRTHRLTHEPKSMAARPFRCAHCPRSFTRKHDLERHQVLHDDSDAFKCRVCKRGFARMDVLERHANAVHRGVSAVAHAS</sequence>
<dbReference type="GO" id="GO:0000978">
    <property type="term" value="F:RNA polymerase II cis-regulatory region sequence-specific DNA binding"/>
    <property type="evidence" value="ECO:0007669"/>
    <property type="project" value="TreeGrafter"/>
</dbReference>